<accession>A0A1S3CPA2</accession>
<evidence type="ECO:0000256" key="5">
    <source>
        <dbReference type="ARBA" id="ARBA00023242"/>
    </source>
</evidence>
<dbReference type="GO" id="GO:0005634">
    <property type="term" value="C:nucleus"/>
    <property type="evidence" value="ECO:0007669"/>
    <property type="project" value="UniProtKB-SubCell"/>
</dbReference>
<keyword evidence="3" id="KW-0238">DNA-binding</keyword>
<keyword evidence="5" id="KW-0539">Nucleus</keyword>
<dbReference type="GO" id="GO:0003677">
    <property type="term" value="F:DNA binding"/>
    <property type="evidence" value="ECO:0007669"/>
    <property type="project" value="UniProtKB-KW"/>
</dbReference>
<evidence type="ECO:0000256" key="1">
    <source>
        <dbReference type="ARBA" id="ARBA00004123"/>
    </source>
</evidence>
<dbReference type="eggNOG" id="ENOG502S3PH">
    <property type="taxonomic scope" value="Eukaryota"/>
</dbReference>
<dbReference type="Pfam" id="PF02365">
    <property type="entry name" value="NAM"/>
    <property type="match status" value="1"/>
</dbReference>
<keyword evidence="4" id="KW-0804">Transcription</keyword>
<dbReference type="SUPFAM" id="SSF101941">
    <property type="entry name" value="NAC domain"/>
    <property type="match status" value="1"/>
</dbReference>
<evidence type="ECO:0000256" key="4">
    <source>
        <dbReference type="ARBA" id="ARBA00023163"/>
    </source>
</evidence>
<sequence length="322" mass="37703">MDSSSGYLPLPLNQYVGVKFRPTDQQLLHYLYCKINGQPYFQGAIFDFDLYGGTEPWEIWQSFKGIDGEDLYFFTKLKRSTKNCGQLSAHISRKIGLANGTWSGENSATPIFANEDDEQIIGYRKRFRYENDQVEEHHGEWIMHEYRLHQSYLAYQDVDHNYVLCRIRKNERAKRKLEIRELQQPNKKRMTAPKISPNKRLKTKAKESCLVDQLQPIEPRLMIRETIYNSNIIPDKTTCEDISVVDHVPNMIANQDNVYTPLMATNIESNNLGTGLNLGDLNDDEWMNCINLDELNDVHFPFYTEGNFDEIKHRVFSKFDER</sequence>
<feature type="domain" description="NAC" evidence="6">
    <location>
        <begin position="14"/>
        <end position="170"/>
    </location>
</feature>
<dbReference type="InterPro" id="IPR003441">
    <property type="entry name" value="NAC-dom"/>
</dbReference>
<dbReference type="EnsemblPlants" id="MELO3C027409.2.1">
    <property type="protein sequence ID" value="MELO3C027409.2.1"/>
    <property type="gene ID" value="MELO3C027409.2"/>
</dbReference>
<evidence type="ECO:0000313" key="7">
    <source>
        <dbReference type="EnsemblPlants" id="MELO3C027409.2.1"/>
    </source>
</evidence>
<dbReference type="GO" id="GO:0006355">
    <property type="term" value="P:regulation of DNA-templated transcription"/>
    <property type="evidence" value="ECO:0007669"/>
    <property type="project" value="InterPro"/>
</dbReference>
<evidence type="ECO:0000259" key="6">
    <source>
        <dbReference type="PROSITE" id="PS51005"/>
    </source>
</evidence>
<comment type="subcellular location">
    <subcellularLocation>
        <location evidence="1">Nucleus</location>
    </subcellularLocation>
</comment>
<reference evidence="7" key="1">
    <citation type="submission" date="2023-03" db="UniProtKB">
        <authorList>
            <consortium name="EnsemblPlants"/>
        </authorList>
    </citation>
    <scope>IDENTIFICATION</scope>
</reference>
<dbReference type="AlphaFoldDB" id="A0A1S3CPA2"/>
<proteinExistence type="predicted"/>
<dbReference type="PANTHER" id="PTHR31989">
    <property type="entry name" value="NAC DOMAIN-CONTAINING PROTEIN 82-RELATED"/>
    <property type="match status" value="1"/>
</dbReference>
<protein>
    <recommendedName>
        <fullName evidence="6">NAC domain-containing protein</fullName>
    </recommendedName>
</protein>
<evidence type="ECO:0000256" key="2">
    <source>
        <dbReference type="ARBA" id="ARBA00023015"/>
    </source>
</evidence>
<dbReference type="Gramene" id="MELO3C027409.2.1">
    <property type="protein sequence ID" value="MELO3C027409.2.1"/>
    <property type="gene ID" value="MELO3C027409.2"/>
</dbReference>
<dbReference type="Gene3D" id="2.170.150.80">
    <property type="entry name" value="NAC domain"/>
    <property type="match status" value="1"/>
</dbReference>
<dbReference type="PROSITE" id="PS51005">
    <property type="entry name" value="NAC"/>
    <property type="match status" value="1"/>
</dbReference>
<dbReference type="InterPro" id="IPR036093">
    <property type="entry name" value="NAC_dom_sf"/>
</dbReference>
<name>A0A1S3CPA2_CUCME</name>
<gene>
    <name evidence="7" type="primary">103503286</name>
</gene>
<evidence type="ECO:0000256" key="3">
    <source>
        <dbReference type="ARBA" id="ARBA00023125"/>
    </source>
</evidence>
<organism evidence="7">
    <name type="scientific">Cucumis melo</name>
    <name type="common">Muskmelon</name>
    <dbReference type="NCBI Taxonomy" id="3656"/>
    <lineage>
        <taxon>Eukaryota</taxon>
        <taxon>Viridiplantae</taxon>
        <taxon>Streptophyta</taxon>
        <taxon>Embryophyta</taxon>
        <taxon>Tracheophyta</taxon>
        <taxon>Spermatophyta</taxon>
        <taxon>Magnoliopsida</taxon>
        <taxon>eudicotyledons</taxon>
        <taxon>Gunneridae</taxon>
        <taxon>Pentapetalae</taxon>
        <taxon>rosids</taxon>
        <taxon>fabids</taxon>
        <taxon>Cucurbitales</taxon>
        <taxon>Cucurbitaceae</taxon>
        <taxon>Benincaseae</taxon>
        <taxon>Cucumis</taxon>
    </lineage>
</organism>
<keyword evidence="2" id="KW-0805">Transcription regulation</keyword>